<dbReference type="Pfam" id="PF09544">
    <property type="entry name" value="DUF2381"/>
    <property type="match status" value="1"/>
</dbReference>
<accession>A0A085WXW3</accession>
<dbReference type="EMBL" id="JMCB01000001">
    <property type="protein sequence ID" value="KFE72526.1"/>
    <property type="molecule type" value="Genomic_DNA"/>
</dbReference>
<name>A0A085WXW3_9BACT</name>
<proteinExistence type="predicted"/>
<sequence>MLVMDPAEVDLRIDVKRPEPPAACPPEVQRPEPRPEDFVLKGYVNDRGVQTAVIEPVKDRAQGLWTDRGVSYRGNGWVLFDVVINSFPGRPLFAPRDATLTGKGGVPLRARLVTAAVDASTPEGVIRVLVVAEEPPPSAGLVFTVEVDGGDGRSLVIPRANLPKPVEEGKP</sequence>
<reference evidence="1 2" key="1">
    <citation type="submission" date="2014-04" db="EMBL/GenBank/DDBJ databases">
        <title>Genome assembly of Hyalangium minutum DSM 14724.</title>
        <authorList>
            <person name="Sharma G."/>
            <person name="Subramanian S."/>
        </authorList>
    </citation>
    <scope>NUCLEOTIDE SEQUENCE [LARGE SCALE GENOMIC DNA]</scope>
    <source>
        <strain evidence="1 2">DSM 14724</strain>
    </source>
</reference>
<gene>
    <name evidence="1" type="ORF">DB31_0789</name>
</gene>
<comment type="caution">
    <text evidence="1">The sequence shown here is derived from an EMBL/GenBank/DDBJ whole genome shotgun (WGS) entry which is preliminary data.</text>
</comment>
<dbReference type="STRING" id="394096.DB31_0789"/>
<organism evidence="1 2">
    <name type="scientific">Hyalangium minutum</name>
    <dbReference type="NCBI Taxonomy" id="394096"/>
    <lineage>
        <taxon>Bacteria</taxon>
        <taxon>Pseudomonadati</taxon>
        <taxon>Myxococcota</taxon>
        <taxon>Myxococcia</taxon>
        <taxon>Myxococcales</taxon>
        <taxon>Cystobacterineae</taxon>
        <taxon>Archangiaceae</taxon>
        <taxon>Hyalangium</taxon>
    </lineage>
</organism>
<keyword evidence="2" id="KW-1185">Reference proteome</keyword>
<dbReference type="InterPro" id="IPR011754">
    <property type="entry name" value="Mxa_paralog_2268"/>
</dbReference>
<evidence type="ECO:0000313" key="2">
    <source>
        <dbReference type="Proteomes" id="UP000028725"/>
    </source>
</evidence>
<dbReference type="Proteomes" id="UP000028725">
    <property type="component" value="Unassembled WGS sequence"/>
</dbReference>
<protein>
    <submittedName>
        <fullName evidence="1">Uncharacterized protein</fullName>
    </submittedName>
</protein>
<evidence type="ECO:0000313" key="1">
    <source>
        <dbReference type="EMBL" id="KFE72526.1"/>
    </source>
</evidence>
<dbReference type="AlphaFoldDB" id="A0A085WXW3"/>